<dbReference type="Gene3D" id="3.30.470.30">
    <property type="entry name" value="DNA ligase/mRNA capping enzyme"/>
    <property type="match status" value="1"/>
</dbReference>
<dbReference type="KEGG" id="vg:18563386"/>
<sequence>MTTEMKKYMDIPRLGHKTTVDYFSHIASKGLEIQIGVKLDGSNGQFEVNEKGELLVYSRNHLLDEENNLQGFYQYVTEKVDPAKIPAGFKIFGEWLVPHKIVYPKDMYRQFYLFSVYDSNNKEYISPKSDTYKQISNYIVGELGMKSEIILYEGIYQGVGHIGEILKKVTRDDEEYVNKEVESIDDVFHEGIVIKAHDYRDRYGDQLFVKVVGERFKEIKKVKYKNKSKGPDTSVEGQIVEFAVTEARVEKMLYKLVDEGILTPDFTLEDMNTIAKNLPKRIYEDVFKEEADTIADQFGEYDIKAVGKKLNGKALSLAKVIINNRIEEKLKQME</sequence>
<gene>
    <name evidence="2" type="primary">170</name>
    <name evidence="2" type="ORF">G_170</name>
</gene>
<dbReference type="InterPro" id="IPR021122">
    <property type="entry name" value="RNA_ligase_dom_REL/Rnl2"/>
</dbReference>
<proteinExistence type="predicted"/>
<evidence type="ECO:0000313" key="3">
    <source>
        <dbReference type="Proteomes" id="UP000009273"/>
    </source>
</evidence>
<dbReference type="Proteomes" id="UP000009273">
    <property type="component" value="Segment"/>
</dbReference>
<keyword evidence="3" id="KW-1185">Reference proteome</keyword>
<reference evidence="2 3" key="1">
    <citation type="submission" date="2011-09" db="EMBL/GenBank/DDBJ databases">
        <authorList>
            <person name="Pope W.H."/>
            <person name="Pedulla M.L."/>
            <person name="Ford M.E."/>
            <person name="Peebles C.L."/>
            <person name="Hatfull G.H."/>
            <person name="Hendrix R.W."/>
        </authorList>
    </citation>
    <scope>NUCLEOTIDE SEQUENCE [LARGE SCALE GENOMIC DNA]</scope>
    <source>
        <strain evidence="2">G</strain>
    </source>
</reference>
<dbReference type="SUPFAM" id="SSF56091">
    <property type="entry name" value="DNA ligase/mRNA capping enzyme, catalytic domain"/>
    <property type="match status" value="1"/>
</dbReference>
<accession>G3MBN6</accession>
<feature type="domain" description="RNA ligase" evidence="1">
    <location>
        <begin position="32"/>
        <end position="211"/>
    </location>
</feature>
<evidence type="ECO:0000313" key="2">
    <source>
        <dbReference type="EMBL" id="AEO93430.1"/>
    </source>
</evidence>
<protein>
    <submittedName>
        <fullName evidence="2">Gp170</fullName>
    </submittedName>
</protein>
<dbReference type="RefSeq" id="YP_009015473.1">
    <property type="nucleotide sequence ID" value="NC_023719.1"/>
</dbReference>
<evidence type="ECO:0000259" key="1">
    <source>
        <dbReference type="Pfam" id="PF09414"/>
    </source>
</evidence>
<dbReference type="GeneID" id="18563386"/>
<organism evidence="2 3">
    <name type="scientific">Bacillus phage G</name>
    <dbReference type="NCBI Taxonomy" id="2884420"/>
    <lineage>
        <taxon>Viruses</taxon>
        <taxon>Duplodnaviria</taxon>
        <taxon>Heunggongvirae</taxon>
        <taxon>Uroviricota</taxon>
        <taxon>Caudoviricetes</taxon>
        <taxon>Donellivirus</taxon>
        <taxon>Donellivirus gee</taxon>
    </lineage>
</organism>
<dbReference type="OrthoDB" id="9302at10239"/>
<dbReference type="Pfam" id="PF09414">
    <property type="entry name" value="RNA_ligase"/>
    <property type="match status" value="1"/>
</dbReference>
<name>G3MBN6_9CAUD</name>
<dbReference type="EMBL" id="JN638751">
    <property type="protein sequence ID" value="AEO93430.1"/>
    <property type="molecule type" value="Genomic_DNA"/>
</dbReference>